<protein>
    <submittedName>
        <fullName evidence="1">Uncharacterized protein</fullName>
    </submittedName>
</protein>
<accession>A0A8J3VF46</accession>
<sequence length="127" mass="13548">MRAGRIAIVGENPVAPMGFPPSPGRRADATVTGMGTGIHVEPERLRHHAQVLAGLRAAVTPITAGLAEARQGELGTLEAALLEGYDECGRALDAELHAIGERLDAYVDNFRVCADNYEQSDALEFRP</sequence>
<reference evidence="1" key="1">
    <citation type="submission" date="2021-01" db="EMBL/GenBank/DDBJ databases">
        <title>Whole genome shotgun sequence of Rhizocola hellebori NBRC 109834.</title>
        <authorList>
            <person name="Komaki H."/>
            <person name="Tamura T."/>
        </authorList>
    </citation>
    <scope>NUCLEOTIDE SEQUENCE</scope>
    <source>
        <strain evidence="1">NBRC 109834</strain>
    </source>
</reference>
<organism evidence="1 2">
    <name type="scientific">Rhizocola hellebori</name>
    <dbReference type="NCBI Taxonomy" id="1392758"/>
    <lineage>
        <taxon>Bacteria</taxon>
        <taxon>Bacillati</taxon>
        <taxon>Actinomycetota</taxon>
        <taxon>Actinomycetes</taxon>
        <taxon>Micromonosporales</taxon>
        <taxon>Micromonosporaceae</taxon>
        <taxon>Rhizocola</taxon>
    </lineage>
</organism>
<comment type="caution">
    <text evidence="1">The sequence shown here is derived from an EMBL/GenBank/DDBJ whole genome shotgun (WGS) entry which is preliminary data.</text>
</comment>
<name>A0A8J3VF46_9ACTN</name>
<dbReference type="AlphaFoldDB" id="A0A8J3VF46"/>
<dbReference type="Proteomes" id="UP000612899">
    <property type="component" value="Unassembled WGS sequence"/>
</dbReference>
<evidence type="ECO:0000313" key="2">
    <source>
        <dbReference type="Proteomes" id="UP000612899"/>
    </source>
</evidence>
<gene>
    <name evidence="1" type="ORF">Rhe02_19630</name>
</gene>
<evidence type="ECO:0000313" key="1">
    <source>
        <dbReference type="EMBL" id="GIH03896.1"/>
    </source>
</evidence>
<dbReference type="EMBL" id="BONY01000010">
    <property type="protein sequence ID" value="GIH03896.1"/>
    <property type="molecule type" value="Genomic_DNA"/>
</dbReference>
<proteinExistence type="predicted"/>
<keyword evidence="2" id="KW-1185">Reference proteome</keyword>